<dbReference type="EMBL" id="CAJOBF010000372">
    <property type="protein sequence ID" value="CAF3806729.1"/>
    <property type="molecule type" value="Genomic_DNA"/>
</dbReference>
<dbReference type="EMBL" id="CAJNRF010008825">
    <property type="protein sequence ID" value="CAF2105227.1"/>
    <property type="molecule type" value="Genomic_DNA"/>
</dbReference>
<evidence type="ECO:0000313" key="5">
    <source>
        <dbReference type="Proteomes" id="UP000663866"/>
    </source>
</evidence>
<dbReference type="Proteomes" id="UP000663866">
    <property type="component" value="Unassembled WGS sequence"/>
</dbReference>
<dbReference type="PROSITE" id="PS50005">
    <property type="entry name" value="TPR"/>
    <property type="match status" value="1"/>
</dbReference>
<dbReference type="Proteomes" id="UP000663842">
    <property type="component" value="Unassembled WGS sequence"/>
</dbReference>
<dbReference type="InterPro" id="IPR011990">
    <property type="entry name" value="TPR-like_helical_dom_sf"/>
</dbReference>
<organism evidence="4 5">
    <name type="scientific">Rotaria magnacalcarata</name>
    <dbReference type="NCBI Taxonomy" id="392030"/>
    <lineage>
        <taxon>Eukaryota</taxon>
        <taxon>Metazoa</taxon>
        <taxon>Spiralia</taxon>
        <taxon>Gnathifera</taxon>
        <taxon>Rotifera</taxon>
        <taxon>Eurotatoria</taxon>
        <taxon>Bdelloidea</taxon>
        <taxon>Philodinida</taxon>
        <taxon>Philodinidae</taxon>
        <taxon>Rotaria</taxon>
    </lineage>
</organism>
<dbReference type="Proteomes" id="UP000663856">
    <property type="component" value="Unassembled WGS sequence"/>
</dbReference>
<dbReference type="InterPro" id="IPR019734">
    <property type="entry name" value="TPR_rpt"/>
</dbReference>
<reference evidence="4" key="1">
    <citation type="submission" date="2021-02" db="EMBL/GenBank/DDBJ databases">
        <authorList>
            <person name="Nowell W R."/>
        </authorList>
    </citation>
    <scope>NUCLEOTIDE SEQUENCE</scope>
</reference>
<dbReference type="SUPFAM" id="SSF48452">
    <property type="entry name" value="TPR-like"/>
    <property type="match status" value="1"/>
</dbReference>
<feature type="repeat" description="TPR" evidence="1">
    <location>
        <begin position="445"/>
        <end position="478"/>
    </location>
</feature>
<dbReference type="EMBL" id="CAJOBG010005820">
    <property type="protein sequence ID" value="CAF4166888.1"/>
    <property type="molecule type" value="Genomic_DNA"/>
</dbReference>
<dbReference type="AlphaFoldDB" id="A0A819ZSL4"/>
<accession>A0A819ZSL4</accession>
<evidence type="ECO:0000313" key="4">
    <source>
        <dbReference type="EMBL" id="CAF4166888.1"/>
    </source>
</evidence>
<protein>
    <submittedName>
        <fullName evidence="4">Uncharacterized protein</fullName>
    </submittedName>
</protein>
<sequence>MGCTPSINAPLKSPTNVVNPEPMKIPKEEINQVLPTRFFENALLILLTDQPPTKIKSLIDQFRHVMPILRIFDAPDACYTFINHIQDEEIFLIVSNEHKEFVRRINSLTQICKVYIFDQTSQNVSNTDDRNSKPNIFQNSTNLYNQLRDAIPALLLVQFVKEILSRYKFENDAKSRFTEFCRVHYAESEEQLRIIDDFDKAYRPQKALYWFTRTCFISRILDRIQRRTEVDILYKLSFLMKHIHIQLVNYHDNVDSQSRNMSLTVYRGKTMSTDEFNNLFNNSTGGFLCSSGFIVANRDKNVTIDFLRHIITSYSQRIAVLLEIHIDPTVHTASSFTLLDGIDDEYQSKTDDICFTFSTIFCIESIKGSYTFSFSIWVVKLVLADDSDPQLFRFTEPIRSSEAHSNPLAYFGKLSIDMDNLDQAEKLYLQLLLDKSAISQPRRCARIHCAIGHVFILKNELSKAIEHYQQALEVSLIYLPSDHPDLIPIYSAIADCYSTDSNRILARENYEKGTQLVQPNIQ</sequence>
<keyword evidence="1" id="KW-0802">TPR repeat</keyword>
<proteinExistence type="predicted"/>
<evidence type="ECO:0000313" key="3">
    <source>
        <dbReference type="EMBL" id="CAF3806729.1"/>
    </source>
</evidence>
<keyword evidence="5" id="KW-1185">Reference proteome</keyword>
<evidence type="ECO:0000313" key="2">
    <source>
        <dbReference type="EMBL" id="CAF2105227.1"/>
    </source>
</evidence>
<gene>
    <name evidence="4" type="ORF">OVN521_LOCUS24469</name>
    <name evidence="3" type="ORF">UXM345_LOCUS5136</name>
    <name evidence="2" type="ORF">WKI299_LOCUS21222</name>
</gene>
<name>A0A819ZSL4_9BILA</name>
<dbReference type="Gene3D" id="1.25.40.10">
    <property type="entry name" value="Tetratricopeptide repeat domain"/>
    <property type="match status" value="1"/>
</dbReference>
<dbReference type="SMART" id="SM00028">
    <property type="entry name" value="TPR"/>
    <property type="match status" value="2"/>
</dbReference>
<comment type="caution">
    <text evidence="4">The sequence shown here is derived from an EMBL/GenBank/DDBJ whole genome shotgun (WGS) entry which is preliminary data.</text>
</comment>
<evidence type="ECO:0000256" key="1">
    <source>
        <dbReference type="PROSITE-ProRule" id="PRU00339"/>
    </source>
</evidence>